<protein>
    <submittedName>
        <fullName evidence="1">Uncharacterized protein</fullName>
    </submittedName>
</protein>
<keyword evidence="2" id="KW-1185">Reference proteome</keyword>
<name>A0ACB7EFT1_NIBAL</name>
<dbReference type="Proteomes" id="UP000805704">
    <property type="component" value="Chromosome 8"/>
</dbReference>
<comment type="caution">
    <text evidence="1">The sequence shown here is derived from an EMBL/GenBank/DDBJ whole genome shotgun (WGS) entry which is preliminary data.</text>
</comment>
<evidence type="ECO:0000313" key="1">
    <source>
        <dbReference type="EMBL" id="KAG8000597.1"/>
    </source>
</evidence>
<dbReference type="EMBL" id="CM024796">
    <property type="protein sequence ID" value="KAG8000597.1"/>
    <property type="molecule type" value="Genomic_DNA"/>
</dbReference>
<gene>
    <name evidence="1" type="ORF">GBF38_017018</name>
</gene>
<sequence>MVQKGRIRKAAPQQRVTVRCPVKHCGESLNVTWCKLLEHKCEQISETENVEITQDDEYAADKLTSMLTFKRISIHDDGLYRCHLLRDVQISHFINISVSDLHQGTEYSDYYAGILSFNHNKGKETSTHMIPDLPKDSNHSTVFLQSHFPHLKDIPSPTAVGPSQPPVTTCRDQSAVAVDALPSCDVGVMVRRGTTKTAVAQQRLTVECPVKHCGESANVTWCKLLEHKCEQLNQTENVEITQDDEYAADKLTSMLTFKRISIHDDGLYRCGFLREIGHPINISVSAEVPSDAGKETVPWLPYFSICISVFLLVVTVSVLTTLSFYGFRRKDMIKYITFDI</sequence>
<proteinExistence type="predicted"/>
<accession>A0ACB7EFT1</accession>
<evidence type="ECO:0000313" key="2">
    <source>
        <dbReference type="Proteomes" id="UP000805704"/>
    </source>
</evidence>
<reference evidence="1" key="1">
    <citation type="submission" date="2020-04" db="EMBL/GenBank/DDBJ databases">
        <title>A chromosome-scale assembly and high-density genetic map of the yellow drum (Nibea albiflora) genome.</title>
        <authorList>
            <person name="Xu D."/>
            <person name="Zhang W."/>
            <person name="Chen R."/>
            <person name="Tan P."/>
            <person name="Wang L."/>
            <person name="Song H."/>
            <person name="Tian L."/>
            <person name="Zhu Q."/>
            <person name="Wang B."/>
        </authorList>
    </citation>
    <scope>NUCLEOTIDE SEQUENCE</scope>
    <source>
        <strain evidence="1">ZJHYS-2018</strain>
    </source>
</reference>
<organism evidence="1 2">
    <name type="scientific">Nibea albiflora</name>
    <name type="common">Yellow drum</name>
    <name type="synonym">Corvina albiflora</name>
    <dbReference type="NCBI Taxonomy" id="240163"/>
    <lineage>
        <taxon>Eukaryota</taxon>
        <taxon>Metazoa</taxon>
        <taxon>Chordata</taxon>
        <taxon>Craniata</taxon>
        <taxon>Vertebrata</taxon>
        <taxon>Euteleostomi</taxon>
        <taxon>Actinopterygii</taxon>
        <taxon>Neopterygii</taxon>
        <taxon>Teleostei</taxon>
        <taxon>Neoteleostei</taxon>
        <taxon>Acanthomorphata</taxon>
        <taxon>Eupercaria</taxon>
        <taxon>Sciaenidae</taxon>
        <taxon>Nibea</taxon>
    </lineage>
</organism>